<feature type="region of interest" description="Disordered" evidence="1">
    <location>
        <begin position="1"/>
        <end position="21"/>
    </location>
</feature>
<evidence type="ECO:0000313" key="2">
    <source>
        <dbReference type="EMBL" id="GAU27223.1"/>
    </source>
</evidence>
<organism evidence="2 3">
    <name type="scientific">Trifolium subterraneum</name>
    <name type="common">Subterranean clover</name>
    <dbReference type="NCBI Taxonomy" id="3900"/>
    <lineage>
        <taxon>Eukaryota</taxon>
        <taxon>Viridiplantae</taxon>
        <taxon>Streptophyta</taxon>
        <taxon>Embryophyta</taxon>
        <taxon>Tracheophyta</taxon>
        <taxon>Spermatophyta</taxon>
        <taxon>Magnoliopsida</taxon>
        <taxon>eudicotyledons</taxon>
        <taxon>Gunneridae</taxon>
        <taxon>Pentapetalae</taxon>
        <taxon>rosids</taxon>
        <taxon>fabids</taxon>
        <taxon>Fabales</taxon>
        <taxon>Fabaceae</taxon>
        <taxon>Papilionoideae</taxon>
        <taxon>50 kb inversion clade</taxon>
        <taxon>NPAAA clade</taxon>
        <taxon>Hologalegina</taxon>
        <taxon>IRL clade</taxon>
        <taxon>Trifolieae</taxon>
        <taxon>Trifolium</taxon>
    </lineage>
</organism>
<dbReference type="OrthoDB" id="1430973at2759"/>
<protein>
    <submittedName>
        <fullName evidence="2">Uncharacterized protein</fullName>
    </submittedName>
</protein>
<keyword evidence="3" id="KW-1185">Reference proteome</keyword>
<gene>
    <name evidence="2" type="ORF">TSUD_108140</name>
</gene>
<dbReference type="Proteomes" id="UP000242715">
    <property type="component" value="Unassembled WGS sequence"/>
</dbReference>
<proteinExistence type="predicted"/>
<accession>A0A2Z6MB09</accession>
<sequence length="187" mass="21576">MLTETDCGRRPMSTDYGRKETTDVRRNRWSVGNGASINIMNEPWLRGKDGAWLPSPQAQGVHNFTVNDLMLPNVKLDNEFHSVLEVIHDICSNENKEIAGIFAMLVWVLWNNENESGQSMGFKACQLWEDWLLVQKLQQHSPQTELQQQDIKWQKSSLGWYNCNVDAGFHKERNKTSTARCLRDHMG</sequence>
<dbReference type="AlphaFoldDB" id="A0A2Z6MB09"/>
<reference evidence="3" key="1">
    <citation type="journal article" date="2017" name="Front. Plant Sci.">
        <title>Climate Clever Clovers: New Paradigm to Reduce the Environmental Footprint of Ruminants by Breeding Low Methanogenic Forages Utilizing Haplotype Variation.</title>
        <authorList>
            <person name="Kaur P."/>
            <person name="Appels R."/>
            <person name="Bayer P.E."/>
            <person name="Keeble-Gagnere G."/>
            <person name="Wang J."/>
            <person name="Hirakawa H."/>
            <person name="Shirasawa K."/>
            <person name="Vercoe P."/>
            <person name="Stefanova K."/>
            <person name="Durmic Z."/>
            <person name="Nichols P."/>
            <person name="Revell C."/>
            <person name="Isobe S.N."/>
            <person name="Edwards D."/>
            <person name="Erskine W."/>
        </authorList>
    </citation>
    <scope>NUCLEOTIDE SEQUENCE [LARGE SCALE GENOMIC DNA]</scope>
    <source>
        <strain evidence="3">cv. Daliak</strain>
    </source>
</reference>
<evidence type="ECO:0000313" key="3">
    <source>
        <dbReference type="Proteomes" id="UP000242715"/>
    </source>
</evidence>
<evidence type="ECO:0000256" key="1">
    <source>
        <dbReference type="SAM" id="MobiDB-lite"/>
    </source>
</evidence>
<name>A0A2Z6MB09_TRISU</name>
<dbReference type="EMBL" id="DF973348">
    <property type="protein sequence ID" value="GAU27223.1"/>
    <property type="molecule type" value="Genomic_DNA"/>
</dbReference>